<dbReference type="Proteomes" id="UP000467841">
    <property type="component" value="Unassembled WGS sequence"/>
</dbReference>
<feature type="domain" description="CCHC-type" evidence="19">
    <location>
        <begin position="475"/>
        <end position="489"/>
    </location>
</feature>
<sequence>MAESQNACVSLIRRLWTGSRVKRLGEKGFLIHSDSEIFLSVQRETVIERESGFREFSSVPIDIDRIDRLFRPRAPVSDRWSDREPTVPKIREPNVRRSVRERPSDRSVTVRTSIDSMVDDCLLMCLIACRTDSDGLVGMVGLLARVTRPVGGMTAFTKQTCLLMPHFNVAGTDPTIGAAAAAAAAAAPPVGMEALLGLLAQVLERLPVPPAPAAEPEVVEEPVEVNVNVGVEEDPGERVPSYLRMMEQMQKLGTRFFSGGGSKPVEADQWITRLERNFSSIRCPGQYKRDIAIHYLEGDAHTWWGGVVARNGGVQNCTWMIFREEFTKKFFPPEAFDRMEMAFLELRQGSKTVREYEAEFNSLKKFAGRELDRESAQVLEKAAQQETGMIEEMKLMGKELHVQSKNIVGKNPNASGKSTAGRSACPECGKNHAGPCRKASGACLRCGSQDHKVRDCPEEDKRPKDQAKEGRVVVCYGCNETGHYKDKCPHRQTTGKRASEGPDSGAKRQAVTPRLYSIGDAATDPSSSRPITGTLIMGGVAAHVLFDSGASHCFVHPSLVGTGEFRKEPGEDHGMVQAAGGQVMFTLGKIRNVSVMIGEVNMPADLVICEVKSYDVILGMDWLGKHKAHLDCHRGRVWFETEKGKLKYQGVRPTAGSLIISAVQADRMIEKGCEAYLAAITTTEVGKDASLSEIPVVSEFEDVFQALSGLPPDRSDPFTIELEPGTAPVSKASYRMAPAEMAELKKQLNDLMEKGFVRPSSSPWGAPVLFVKKKDGSFRLCIDYRGLNRVTVKNKYPLPRIDELLDQLRGATWFSKIDLASGYHQIPIAESDVRKTAFRTRYGHYEFVVMPFGLTNAPAAFMKLMNNVFRDCLDEFVIIFIDDILIYSKSPEEHTVHLSTVMKRLREHHLFAKLSKCSFWQREIGFLGHVVSDKGVSVDPEKIKSIAEWPRPRNASEIRSFLGLAGYYRRFVKGFASMASPMTRLTGKDVWFELSAECEKCFGKLKDMLTSTPVLTIPRPDEPYTVYTDASKTGLGCVLMQHGSVIAYGSRQLRKHECNYPTHDLEMAAVVFALKIWKPYLYGAKVQVFTDHKSLKYIFTQPGLNMRQQRWMESIADFDVDIAYHPGKANLVADALSRKRVAKDSDKDMSGLVEMIGTLRLAALTDELEPLGLGAADQADLLTRVRLAQQLDEELVKASKNEQTEYQVSKNGTIVVHGRVCVPKDQELREEILKEAHHSKFSIHPGSTKMYQDLKRYYHWVVMKRDVAKWIAGCQTCQMVKTEHEVPGGLLQSLPIPEWKWDMITMDFVTGLPACGKLDAIWVIVDRLTKSAHFLAIISDRDARFSSSFWRAFQKRLGTKVHMSTAYHPQTDGQSERTIRTLEDLLRTCVLDWGGKWKDYLPLAEFSYNNSFQASIGMSPYEALYGRPCRTPLCWTQVGERSLYGRDFVEETTERIRVLKLKMKEAQDRQKSYADKHRRELEFQAGDMVFVKLITFKGKDKAAATGKLKPRYMGPYKVLERIGAVAYKLELPPALVAFHPVFHVSLLRRRVTNGDNVVSEPPPDLQENLTVEGRPVRIVGRRVKSVGRKRIKMVQVVWDCEGEEETTWEPESRMEEKFSKWFEKQPKAPPKPKKGKDSRANPNVEGTELDQSAGRGSELSGRAS</sequence>
<evidence type="ECO:0000259" key="21">
    <source>
        <dbReference type="PROSITE" id="PS50994"/>
    </source>
</evidence>
<feature type="coiled-coil region" evidence="17">
    <location>
        <begin position="1449"/>
        <end position="1476"/>
    </location>
</feature>
<dbReference type="InterPro" id="IPR005162">
    <property type="entry name" value="Retrotrans_gag_dom"/>
</dbReference>
<keyword evidence="16" id="KW-0862">Zinc</keyword>
<evidence type="ECO:0000256" key="17">
    <source>
        <dbReference type="SAM" id="Coils"/>
    </source>
</evidence>
<dbReference type="Pfam" id="PF03732">
    <property type="entry name" value="Retrotrans_gag"/>
    <property type="match status" value="1"/>
</dbReference>
<dbReference type="SUPFAM" id="SSF56672">
    <property type="entry name" value="DNA/RNA polymerases"/>
    <property type="match status" value="1"/>
</dbReference>
<dbReference type="PROSITE" id="PS50158">
    <property type="entry name" value="ZF_CCHC"/>
    <property type="match status" value="2"/>
</dbReference>
<keyword evidence="7" id="KW-0064">Aspartyl protease</keyword>
<evidence type="ECO:0000256" key="14">
    <source>
        <dbReference type="ARBA" id="ARBA00023125"/>
    </source>
</evidence>
<evidence type="ECO:0000256" key="2">
    <source>
        <dbReference type="ARBA" id="ARBA00022670"/>
    </source>
</evidence>
<dbReference type="SUPFAM" id="SSF57756">
    <property type="entry name" value="Retrovirus zinc finger-like domains"/>
    <property type="match status" value="1"/>
</dbReference>
<keyword evidence="12" id="KW-0695">RNA-directed DNA polymerase</keyword>
<keyword evidence="11" id="KW-0229">DNA integration</keyword>
<dbReference type="Pfam" id="PF08284">
    <property type="entry name" value="RVP_2"/>
    <property type="match status" value="1"/>
</dbReference>
<dbReference type="SUPFAM" id="SSF50630">
    <property type="entry name" value="Acid proteases"/>
    <property type="match status" value="1"/>
</dbReference>
<dbReference type="Gene3D" id="1.10.340.70">
    <property type="match status" value="1"/>
</dbReference>
<dbReference type="Pfam" id="PF00078">
    <property type="entry name" value="RVT_1"/>
    <property type="match status" value="1"/>
</dbReference>
<dbReference type="InterPro" id="IPR012337">
    <property type="entry name" value="RNaseH-like_sf"/>
</dbReference>
<dbReference type="Pfam" id="PF17917">
    <property type="entry name" value="RT_RNaseH"/>
    <property type="match status" value="1"/>
</dbReference>
<dbReference type="PROSITE" id="PS50878">
    <property type="entry name" value="RT_POL"/>
    <property type="match status" value="1"/>
</dbReference>
<dbReference type="CDD" id="cd09274">
    <property type="entry name" value="RNase_HI_RT_Ty3"/>
    <property type="match status" value="1"/>
</dbReference>
<feature type="region of interest" description="Disordered" evidence="18">
    <location>
        <begin position="487"/>
        <end position="509"/>
    </location>
</feature>
<keyword evidence="15" id="KW-0233">DNA recombination</keyword>
<dbReference type="InterPro" id="IPR000477">
    <property type="entry name" value="RT_dom"/>
</dbReference>
<evidence type="ECO:0000256" key="5">
    <source>
        <dbReference type="ARBA" id="ARBA00022722"/>
    </source>
</evidence>
<feature type="region of interest" description="Disordered" evidence="18">
    <location>
        <begin position="1609"/>
        <end position="1664"/>
    </location>
</feature>
<keyword evidence="9" id="KW-0378">Hydrolase</keyword>
<proteinExistence type="predicted"/>
<keyword evidence="6" id="KW-0479">Metal-binding</keyword>
<dbReference type="InterPro" id="IPR050951">
    <property type="entry name" value="Retrovirus_Pol_polyprotein"/>
</dbReference>
<dbReference type="InterPro" id="IPR043128">
    <property type="entry name" value="Rev_trsase/Diguanyl_cyclase"/>
</dbReference>
<dbReference type="GO" id="GO:0004190">
    <property type="term" value="F:aspartic-type endopeptidase activity"/>
    <property type="evidence" value="ECO:0007669"/>
    <property type="project" value="UniProtKB-KW"/>
</dbReference>
<dbReference type="GO" id="GO:0003887">
    <property type="term" value="F:DNA-directed DNA polymerase activity"/>
    <property type="evidence" value="ECO:0007669"/>
    <property type="project" value="UniProtKB-KW"/>
</dbReference>
<dbReference type="GO" id="GO:0006508">
    <property type="term" value="P:proteolysis"/>
    <property type="evidence" value="ECO:0007669"/>
    <property type="project" value="UniProtKB-KW"/>
</dbReference>
<evidence type="ECO:0000256" key="7">
    <source>
        <dbReference type="ARBA" id="ARBA00022750"/>
    </source>
</evidence>
<evidence type="ECO:0000313" key="23">
    <source>
        <dbReference type="Proteomes" id="UP000467841"/>
    </source>
</evidence>
<evidence type="ECO:0000256" key="6">
    <source>
        <dbReference type="ARBA" id="ARBA00022723"/>
    </source>
</evidence>
<evidence type="ECO:0000256" key="8">
    <source>
        <dbReference type="ARBA" id="ARBA00022759"/>
    </source>
</evidence>
<keyword evidence="5" id="KW-0540">Nuclease</keyword>
<keyword evidence="13" id="KW-0239">DNA-directed DNA polymerase</keyword>
<name>A0A6D2IBZ1_9BRAS</name>
<dbReference type="GO" id="GO:0006310">
    <property type="term" value="P:DNA recombination"/>
    <property type="evidence" value="ECO:0007669"/>
    <property type="project" value="UniProtKB-KW"/>
</dbReference>
<dbReference type="InterPro" id="IPR021109">
    <property type="entry name" value="Peptidase_aspartic_dom_sf"/>
</dbReference>
<dbReference type="PROSITE" id="PS50994">
    <property type="entry name" value="INTEGRASE"/>
    <property type="match status" value="1"/>
</dbReference>
<keyword evidence="2" id="KW-0645">Protease</keyword>
<keyword evidence="10" id="KW-0460">Magnesium</keyword>
<organism evidence="22 23">
    <name type="scientific">Microthlaspi erraticum</name>
    <dbReference type="NCBI Taxonomy" id="1685480"/>
    <lineage>
        <taxon>Eukaryota</taxon>
        <taxon>Viridiplantae</taxon>
        <taxon>Streptophyta</taxon>
        <taxon>Embryophyta</taxon>
        <taxon>Tracheophyta</taxon>
        <taxon>Spermatophyta</taxon>
        <taxon>Magnoliopsida</taxon>
        <taxon>eudicotyledons</taxon>
        <taxon>Gunneridae</taxon>
        <taxon>Pentapetalae</taxon>
        <taxon>rosids</taxon>
        <taxon>malvids</taxon>
        <taxon>Brassicales</taxon>
        <taxon>Brassicaceae</taxon>
        <taxon>Coluteocarpeae</taxon>
        <taxon>Microthlaspi</taxon>
    </lineage>
</organism>
<keyword evidence="16" id="KW-0863">Zinc-finger</keyword>
<dbReference type="EC" id="2.7.7.49" evidence="1"/>
<gene>
    <name evidence="22" type="ORF">MERR_LOCUS11347</name>
</gene>
<dbReference type="FunFam" id="3.10.20.370:FF:000001">
    <property type="entry name" value="Retrovirus-related Pol polyprotein from transposon 17.6-like protein"/>
    <property type="match status" value="1"/>
</dbReference>
<feature type="domain" description="Reverse transcriptase" evidence="20">
    <location>
        <begin position="752"/>
        <end position="931"/>
    </location>
</feature>
<evidence type="ECO:0000256" key="11">
    <source>
        <dbReference type="ARBA" id="ARBA00022908"/>
    </source>
</evidence>
<evidence type="ECO:0000256" key="4">
    <source>
        <dbReference type="ARBA" id="ARBA00022695"/>
    </source>
</evidence>
<evidence type="ECO:0000256" key="15">
    <source>
        <dbReference type="ARBA" id="ARBA00023172"/>
    </source>
</evidence>
<dbReference type="GO" id="GO:0015074">
    <property type="term" value="P:DNA integration"/>
    <property type="evidence" value="ECO:0007669"/>
    <property type="project" value="UniProtKB-KW"/>
</dbReference>
<dbReference type="PANTHER" id="PTHR37984">
    <property type="entry name" value="PROTEIN CBG26694"/>
    <property type="match status" value="1"/>
</dbReference>
<feature type="compositionally biased region" description="Basic and acidic residues" evidence="18">
    <location>
        <begin position="1610"/>
        <end position="1626"/>
    </location>
</feature>
<dbReference type="GO" id="GO:0003677">
    <property type="term" value="F:DNA binding"/>
    <property type="evidence" value="ECO:0007669"/>
    <property type="project" value="UniProtKB-KW"/>
</dbReference>
<reference evidence="22" key="1">
    <citation type="submission" date="2020-01" db="EMBL/GenBank/DDBJ databases">
        <authorList>
            <person name="Mishra B."/>
        </authorList>
    </citation>
    <scope>NUCLEOTIDE SEQUENCE [LARGE SCALE GENOMIC DNA]</scope>
</reference>
<dbReference type="SUPFAM" id="SSF53098">
    <property type="entry name" value="Ribonuclease H-like"/>
    <property type="match status" value="1"/>
</dbReference>
<dbReference type="OrthoDB" id="1107645at2759"/>
<keyword evidence="17" id="KW-0175">Coiled coil</keyword>
<dbReference type="Gene3D" id="3.10.10.10">
    <property type="entry name" value="HIV Type 1 Reverse Transcriptase, subunit A, domain 1"/>
    <property type="match status" value="1"/>
</dbReference>
<dbReference type="EMBL" id="CACVBM020000865">
    <property type="protein sequence ID" value="CAA7024112.1"/>
    <property type="molecule type" value="Genomic_DNA"/>
</dbReference>
<dbReference type="InterPro" id="IPR056924">
    <property type="entry name" value="SH3_Tf2-1"/>
</dbReference>
<evidence type="ECO:0000256" key="18">
    <source>
        <dbReference type="SAM" id="MobiDB-lite"/>
    </source>
</evidence>
<dbReference type="FunFam" id="3.30.70.270:FF:000020">
    <property type="entry name" value="Transposon Tf2-6 polyprotein-like Protein"/>
    <property type="match status" value="1"/>
</dbReference>
<comment type="caution">
    <text evidence="22">The sequence shown here is derived from an EMBL/GenBank/DDBJ whole genome shotgun (WGS) entry which is preliminary data.</text>
</comment>
<keyword evidence="3" id="KW-0808">Transferase</keyword>
<dbReference type="Gene3D" id="3.30.70.270">
    <property type="match status" value="2"/>
</dbReference>
<evidence type="ECO:0000256" key="12">
    <source>
        <dbReference type="ARBA" id="ARBA00022918"/>
    </source>
</evidence>
<dbReference type="Pfam" id="PF17921">
    <property type="entry name" value="Integrase_H2C2"/>
    <property type="match status" value="1"/>
</dbReference>
<evidence type="ECO:0000256" key="10">
    <source>
        <dbReference type="ARBA" id="ARBA00022842"/>
    </source>
</evidence>
<evidence type="ECO:0000256" key="9">
    <source>
        <dbReference type="ARBA" id="ARBA00022801"/>
    </source>
</evidence>
<feature type="domain" description="CCHC-type" evidence="19">
    <location>
        <begin position="443"/>
        <end position="458"/>
    </location>
</feature>
<dbReference type="FunFam" id="3.10.10.10:FF:000007">
    <property type="entry name" value="Retrovirus-related Pol polyprotein from transposon 17.6-like Protein"/>
    <property type="match status" value="1"/>
</dbReference>
<evidence type="ECO:0000256" key="16">
    <source>
        <dbReference type="PROSITE-ProRule" id="PRU00047"/>
    </source>
</evidence>
<evidence type="ECO:0000259" key="19">
    <source>
        <dbReference type="PROSITE" id="PS50158"/>
    </source>
</evidence>
<dbReference type="Gene3D" id="2.40.70.10">
    <property type="entry name" value="Acid Proteases"/>
    <property type="match status" value="1"/>
</dbReference>
<dbReference type="InterPro" id="IPR043502">
    <property type="entry name" value="DNA/RNA_pol_sf"/>
</dbReference>
<dbReference type="CDD" id="cd00303">
    <property type="entry name" value="retropepsin_like"/>
    <property type="match status" value="1"/>
</dbReference>
<dbReference type="InterPro" id="IPR041373">
    <property type="entry name" value="RT_RNaseH"/>
</dbReference>
<evidence type="ECO:0000256" key="1">
    <source>
        <dbReference type="ARBA" id="ARBA00012493"/>
    </source>
</evidence>
<keyword evidence="4" id="KW-0548">Nucleotidyltransferase</keyword>
<dbReference type="Gene3D" id="3.30.420.10">
    <property type="entry name" value="Ribonuclease H-like superfamily/Ribonuclease H"/>
    <property type="match status" value="1"/>
</dbReference>
<keyword evidence="23" id="KW-1185">Reference proteome</keyword>
<dbReference type="SMART" id="SM00343">
    <property type="entry name" value="ZnF_C2HC"/>
    <property type="match status" value="2"/>
</dbReference>
<dbReference type="Gene3D" id="4.10.60.10">
    <property type="entry name" value="Zinc finger, CCHC-type"/>
    <property type="match status" value="1"/>
</dbReference>
<dbReference type="InterPro" id="IPR036875">
    <property type="entry name" value="Znf_CCHC_sf"/>
</dbReference>
<feature type="domain" description="Integrase catalytic" evidence="21">
    <location>
        <begin position="1336"/>
        <end position="1428"/>
    </location>
</feature>
<dbReference type="GO" id="GO:0008270">
    <property type="term" value="F:zinc ion binding"/>
    <property type="evidence" value="ECO:0007669"/>
    <property type="project" value="UniProtKB-KW"/>
</dbReference>
<dbReference type="InterPro" id="IPR036397">
    <property type="entry name" value="RNaseH_sf"/>
</dbReference>
<keyword evidence="14" id="KW-0238">DNA-binding</keyword>
<dbReference type="GO" id="GO:0004519">
    <property type="term" value="F:endonuclease activity"/>
    <property type="evidence" value="ECO:0007669"/>
    <property type="project" value="UniProtKB-KW"/>
</dbReference>
<evidence type="ECO:0000256" key="3">
    <source>
        <dbReference type="ARBA" id="ARBA00022679"/>
    </source>
</evidence>
<dbReference type="InterPro" id="IPR001878">
    <property type="entry name" value="Znf_CCHC"/>
</dbReference>
<dbReference type="Pfam" id="PF24626">
    <property type="entry name" value="SH3_Tf2-1"/>
    <property type="match status" value="1"/>
</dbReference>
<dbReference type="GO" id="GO:0003964">
    <property type="term" value="F:RNA-directed DNA polymerase activity"/>
    <property type="evidence" value="ECO:0007669"/>
    <property type="project" value="UniProtKB-KW"/>
</dbReference>
<dbReference type="InterPro" id="IPR041588">
    <property type="entry name" value="Integrase_H2C2"/>
</dbReference>
<protein>
    <recommendedName>
        <fullName evidence="1">RNA-directed DNA polymerase</fullName>
        <ecNumber evidence="1">2.7.7.49</ecNumber>
    </recommendedName>
</protein>
<dbReference type="PANTHER" id="PTHR37984:SF5">
    <property type="entry name" value="PROTEIN NYNRIN-LIKE"/>
    <property type="match status" value="1"/>
</dbReference>
<evidence type="ECO:0000313" key="22">
    <source>
        <dbReference type="EMBL" id="CAA7024112.1"/>
    </source>
</evidence>
<evidence type="ECO:0000259" key="20">
    <source>
        <dbReference type="PROSITE" id="PS50878"/>
    </source>
</evidence>
<dbReference type="CDD" id="cd01647">
    <property type="entry name" value="RT_LTR"/>
    <property type="match status" value="1"/>
</dbReference>
<accession>A0A6D2IBZ1</accession>
<dbReference type="InterPro" id="IPR001584">
    <property type="entry name" value="Integrase_cat-core"/>
</dbReference>
<evidence type="ECO:0000256" key="13">
    <source>
        <dbReference type="ARBA" id="ARBA00022932"/>
    </source>
</evidence>
<keyword evidence="8" id="KW-0255">Endonuclease</keyword>